<evidence type="ECO:0000256" key="1">
    <source>
        <dbReference type="ARBA" id="ARBA00010211"/>
    </source>
</evidence>
<dbReference type="RefSeq" id="WP_062019257.1">
    <property type="nucleotide sequence ID" value="NZ_LQQC01000001.1"/>
</dbReference>
<name>A0A150HCI1_9MICO</name>
<protein>
    <submittedName>
        <fullName evidence="4">Ureidoglycolate lyase</fullName>
        <ecNumber evidence="4">4.3.2.3</ecNumber>
    </submittedName>
</protein>
<keyword evidence="5" id="KW-1185">Reference proteome</keyword>
<evidence type="ECO:0000259" key="3">
    <source>
        <dbReference type="Pfam" id="PF01557"/>
    </source>
</evidence>
<organism evidence="4 5">
    <name type="scientific">Brevibacterium ravenspurgense</name>
    <dbReference type="NCBI Taxonomy" id="479117"/>
    <lineage>
        <taxon>Bacteria</taxon>
        <taxon>Bacillati</taxon>
        <taxon>Actinomycetota</taxon>
        <taxon>Actinomycetes</taxon>
        <taxon>Micrococcales</taxon>
        <taxon>Brevibacteriaceae</taxon>
        <taxon>Brevibacterium</taxon>
    </lineage>
</organism>
<evidence type="ECO:0000313" key="5">
    <source>
        <dbReference type="Proteomes" id="UP000243589"/>
    </source>
</evidence>
<dbReference type="GO" id="GO:0044281">
    <property type="term" value="P:small molecule metabolic process"/>
    <property type="evidence" value="ECO:0007669"/>
    <property type="project" value="UniProtKB-ARBA"/>
</dbReference>
<dbReference type="PANTHER" id="PTHR42796:SF4">
    <property type="entry name" value="FUMARYLACETOACETATE HYDROLASE DOMAIN-CONTAINING PROTEIN 2A"/>
    <property type="match status" value="1"/>
</dbReference>
<dbReference type="AlphaFoldDB" id="A0A150HCI1"/>
<dbReference type="Gene3D" id="3.90.850.10">
    <property type="entry name" value="Fumarylacetoacetase-like, C-terminal domain"/>
    <property type="match status" value="1"/>
</dbReference>
<dbReference type="EC" id="4.3.2.3" evidence="4"/>
<dbReference type="EMBL" id="LQQC01000001">
    <property type="protein sequence ID" value="KXZ59812.1"/>
    <property type="molecule type" value="Genomic_DNA"/>
</dbReference>
<comment type="caution">
    <text evidence="4">The sequence shown here is derived from an EMBL/GenBank/DDBJ whole genome shotgun (WGS) entry which is preliminary data.</text>
</comment>
<proteinExistence type="inferred from homology"/>
<dbReference type="GO" id="GO:0050385">
    <property type="term" value="F:ureidoglycolate lyase activity"/>
    <property type="evidence" value="ECO:0007669"/>
    <property type="project" value="UniProtKB-EC"/>
</dbReference>
<feature type="domain" description="Fumarylacetoacetase-like C-terminal" evidence="3">
    <location>
        <begin position="77"/>
        <end position="277"/>
    </location>
</feature>
<dbReference type="PATRIC" id="fig|479117.4.peg.27"/>
<comment type="similarity">
    <text evidence="1">Belongs to the FAH family.</text>
</comment>
<dbReference type="GO" id="GO:0046872">
    <property type="term" value="F:metal ion binding"/>
    <property type="evidence" value="ECO:0007669"/>
    <property type="project" value="UniProtKB-KW"/>
</dbReference>
<evidence type="ECO:0000256" key="2">
    <source>
        <dbReference type="ARBA" id="ARBA00022723"/>
    </source>
</evidence>
<keyword evidence="4" id="KW-0456">Lyase</keyword>
<dbReference type="InterPro" id="IPR051121">
    <property type="entry name" value="FAH"/>
</dbReference>
<reference evidence="4 5" key="1">
    <citation type="submission" date="2016-01" db="EMBL/GenBank/DDBJ databases">
        <title>Use of Whole Genome Sequencing to ascertain that Brevibacterium massiliense (Roux, Raoult 2009) is a later heterotypic synonym of Brevibacterium ravenspurgense (Mages 2008).</title>
        <authorList>
            <person name="Bernier A.-M."/>
            <person name="Burdz T."/>
            <person name="Huynh C."/>
            <person name="Pachecho A.L."/>
            <person name="Wiebe D."/>
            <person name="Bonner C."/>
            <person name="Bernard K."/>
        </authorList>
    </citation>
    <scope>NUCLEOTIDE SEQUENCE [LARGE SCALE GENOMIC DNA]</scope>
    <source>
        <strain evidence="4 5">CCUG56047</strain>
    </source>
</reference>
<dbReference type="InterPro" id="IPR036663">
    <property type="entry name" value="Fumarylacetoacetase_C_sf"/>
</dbReference>
<dbReference type="Proteomes" id="UP000243589">
    <property type="component" value="Unassembled WGS sequence"/>
</dbReference>
<accession>A0A150HCI1</accession>
<dbReference type="InterPro" id="IPR011234">
    <property type="entry name" value="Fumarylacetoacetase-like_C"/>
</dbReference>
<sequence>MQLMRIGQAGQETPVVTDGERYFDASSAVSEFGGDFGPRFWAEGLPKLQSLVELGQLPPFDAEGKRIGAPIASPQAVICIGLNYTDHAAEAGQPIPTNLVTFLKHPGTIVGPNDPVGILPGSEKTDWEVEFGFVMGKRAHALASAEEGLAAIAGFTLVNDVSERAFQNLTPQWGLGKNMPSSTPVGPKVVTADSIDPNNVGLRTLVNGEVRQDGNTSKMIFDVGTIVYKLSQYMTLEPGDIVSTGTPAGVAMAGTHPFLAPGDIVELEGDGLGSQRQEFFQREG</sequence>
<dbReference type="PANTHER" id="PTHR42796">
    <property type="entry name" value="FUMARYLACETOACETATE HYDROLASE DOMAIN-CONTAINING PROTEIN 2A-RELATED"/>
    <property type="match status" value="1"/>
</dbReference>
<dbReference type="Pfam" id="PF01557">
    <property type="entry name" value="FAA_hydrolase"/>
    <property type="match status" value="1"/>
</dbReference>
<evidence type="ECO:0000313" key="4">
    <source>
        <dbReference type="EMBL" id="KXZ59812.1"/>
    </source>
</evidence>
<dbReference type="SUPFAM" id="SSF56529">
    <property type="entry name" value="FAH"/>
    <property type="match status" value="1"/>
</dbReference>
<gene>
    <name evidence="4" type="ORF">Bravens_00027</name>
</gene>
<keyword evidence="2" id="KW-0479">Metal-binding</keyword>